<dbReference type="PROSITE" id="PS00198">
    <property type="entry name" value="4FE4S_FER_1"/>
    <property type="match status" value="2"/>
</dbReference>
<dbReference type="SUPFAM" id="SSF46548">
    <property type="entry name" value="alpha-helical ferredoxin"/>
    <property type="match status" value="2"/>
</dbReference>
<dbReference type="GO" id="GO:0051539">
    <property type="term" value="F:4 iron, 4 sulfur cluster binding"/>
    <property type="evidence" value="ECO:0007669"/>
    <property type="project" value="UniProtKB-KW"/>
</dbReference>
<dbReference type="SUPFAM" id="SSF51905">
    <property type="entry name" value="FAD/NAD(P)-binding domain"/>
    <property type="match status" value="3"/>
</dbReference>
<dbReference type="RefSeq" id="WP_137423998.1">
    <property type="nucleotide sequence ID" value="NZ_CP040098.1"/>
</dbReference>
<evidence type="ECO:0000313" key="10">
    <source>
        <dbReference type="EMBL" id="QCQ22029.1"/>
    </source>
</evidence>
<dbReference type="PROSITE" id="PS51379">
    <property type="entry name" value="4FE4S_FER_2"/>
    <property type="match status" value="3"/>
</dbReference>
<evidence type="ECO:0000256" key="5">
    <source>
        <dbReference type="ARBA" id="ARBA00022827"/>
    </source>
</evidence>
<evidence type="ECO:0000256" key="6">
    <source>
        <dbReference type="ARBA" id="ARBA00023002"/>
    </source>
</evidence>
<protein>
    <submittedName>
        <fullName evidence="10">FAD-dependent oxidoreductase</fullName>
    </submittedName>
</protein>
<feature type="domain" description="4Fe-4S ferredoxin-type" evidence="9">
    <location>
        <begin position="107"/>
        <end position="138"/>
    </location>
</feature>
<keyword evidence="4" id="KW-0479">Metal-binding</keyword>
<comment type="cofactor">
    <cofactor evidence="1">
        <name>FAD</name>
        <dbReference type="ChEBI" id="CHEBI:57692"/>
    </cofactor>
</comment>
<keyword evidence="7" id="KW-0408">Iron</keyword>
<dbReference type="Pfam" id="PF07992">
    <property type="entry name" value="Pyr_redox_2"/>
    <property type="match status" value="3"/>
</dbReference>
<dbReference type="PRINTS" id="PR00419">
    <property type="entry name" value="ADXRDTASE"/>
</dbReference>
<dbReference type="InterPro" id="IPR009051">
    <property type="entry name" value="Helical_ferredxn"/>
</dbReference>
<dbReference type="Gene3D" id="3.40.50.720">
    <property type="entry name" value="NAD(P)-binding Rossmann-like Domain"/>
    <property type="match status" value="1"/>
</dbReference>
<dbReference type="Pfam" id="PF13237">
    <property type="entry name" value="Fer4_10"/>
    <property type="match status" value="1"/>
</dbReference>
<dbReference type="GO" id="GO:0016491">
    <property type="term" value="F:oxidoreductase activity"/>
    <property type="evidence" value="ECO:0007669"/>
    <property type="project" value="UniProtKB-KW"/>
</dbReference>
<feature type="domain" description="4Fe-4S ferredoxin-type" evidence="9">
    <location>
        <begin position="1411"/>
        <end position="1440"/>
    </location>
</feature>
<dbReference type="Gene3D" id="3.30.70.20">
    <property type="match status" value="2"/>
</dbReference>
<keyword evidence="3" id="KW-0004">4Fe-4S</keyword>
<evidence type="ECO:0000256" key="7">
    <source>
        <dbReference type="ARBA" id="ARBA00023004"/>
    </source>
</evidence>
<keyword evidence="5" id="KW-0274">FAD</keyword>
<dbReference type="EMBL" id="CP040098">
    <property type="protein sequence ID" value="QCQ22029.1"/>
    <property type="molecule type" value="Genomic_DNA"/>
</dbReference>
<evidence type="ECO:0000259" key="9">
    <source>
        <dbReference type="PROSITE" id="PS51379"/>
    </source>
</evidence>
<evidence type="ECO:0000256" key="8">
    <source>
        <dbReference type="ARBA" id="ARBA00023014"/>
    </source>
</evidence>
<evidence type="ECO:0000256" key="1">
    <source>
        <dbReference type="ARBA" id="ARBA00001974"/>
    </source>
</evidence>
<keyword evidence="5" id="KW-0285">Flavoprotein</keyword>
<keyword evidence="8" id="KW-0411">Iron-sulfur</keyword>
<accession>A0A4P8L2H9</accession>
<dbReference type="InterPro" id="IPR036188">
    <property type="entry name" value="FAD/NAD-bd_sf"/>
</dbReference>
<dbReference type="PANTHER" id="PTHR43498">
    <property type="entry name" value="FERREDOXIN:COB-COM HETERODISULFIDE REDUCTASE SUBUNIT A"/>
    <property type="match status" value="1"/>
</dbReference>
<sequence>MSAHQEQSRSSRVIGSVLVIGGGIGGIQASLDLANSGYQVILAEKDISIGGVMAQLDKTFPTNDCSTCMLSPKLIEVANHPDIRILTRTTVQSISGEPGDFKVRLLREPRFVDEDKCTACGECLKVCPVEIPAAFNEGLNATKAIYRHFPQAIPSSFAIDKRGTAPCKAACPAGISVQGYVALIAQGRYQEALELIRKDNPLPGICGRVCHHPCESVCSRGQYDEPIAIDFLKRFVSDLELQEGTQKPPERKESNGKKVAIIGSGPAGLTAGYYLARKGYEVTLFEAMPEPGGWLRYGIPEYRLPRSILQAEIDYIRAAGVQIVTGRRFGVDFGFQDLRKEGFEAFFLAIGTQKDLTLNIPGEDLPQVYTATSFLRKVNLGETPELGKQVAVIGGGNSALDVARSALRLGAEEVHILYRRSRSEMPANVEEIEEAEEEGVKIHFLAAPVAIVSDEAGNVKALHVIHMELGKSDESGRRRPIPVEGSEYTMNVDSVIAAIGLMTDLDVFEGLPPDERPELSRWGTVMVDPVTCETNLPGVFSGGDVATGPATVVQAIAAGKEAAESIDRYLKGENLRTGRIQTRRTAPVPRMTVYPARRALMPRLEPHVRRTTFEEVQKGFSEEAARYEARRCLQCGVCSECYRCVDACLAGAIDHSMSPQIEEVEVGAVLYATGFRPFDARKKPEYGYGRYPNVITSLEFERFLAPTGPTGGHIQRPGDGRAPKKVAWIQCVGSRDVTVGQDYCSSVCCMYATKQAIVAREHEPDLEATIFFIDIRAMGKGFERYYERARTQHGVRYVRSHISRVIETPQGGDLEIQYVDETGEIRREIFDLVILSVGLKPTEDALKTAATLGIATDRFGFTGCDPFDPVASSRPGVYACGVSTSPKDIPETVAQASAAAASAQRLLAPARNTLITRPAVIQERQVTGEIPRIGVFVCHCGINIAGVVNVEAVTEYAKTLPNVTYADHLLFACSTDSTERIKEIVQEHHLNRVVVASCSPRTHEPLFQDCIREAGLNKYLFEMANIRDQCSWVHAADPDQATEKAKDLVRMAVAKARFLEPLYEIPFSVVQSALVVGGGVAGMTAALNLADQGFPTILVEKEGELGGQARKTMRFLPTGEAVQPYVSELIASIESHPNIQVFKGSQIASFSGHPGRFESVVRTADGDRTVQYGALIVATGGQEYRPKEYLYGEDERVLTQLAFHELLADGGGKLAGARDFVMIQCVGSRDEERPYCSRVCCTAAVSNALKLKEITPEARITILYRDIRTFGTREILYRKAREQGVRFCRYEPEKKPEVTRQDDTLRIRVFDQNLRREIVLRADRLILSAAVVPRVSSRDLAEIFKLNTDADGFFMEAHVKLRPLDFANAGIYLCGLAHSPKFLDESIAQARGAASRAATILSREEMTVGGRVAVVDPSRCAVCLTCVRTCPYHVPYVVSPGQSVKKAAYIDPALCQGCGACVAECPAKAIQLQHFTDQQLIEKTAAAAS</sequence>
<dbReference type="InterPro" id="IPR017900">
    <property type="entry name" value="4Fe4S_Fe_S_CS"/>
</dbReference>
<keyword evidence="11" id="KW-1185">Reference proteome</keyword>
<dbReference type="Pfam" id="PF14691">
    <property type="entry name" value="Fer4_20"/>
    <property type="match status" value="1"/>
</dbReference>
<evidence type="ECO:0000256" key="3">
    <source>
        <dbReference type="ARBA" id="ARBA00022485"/>
    </source>
</evidence>
<dbReference type="NCBIfam" id="NF009410">
    <property type="entry name" value="PRK12771.1"/>
    <property type="match status" value="1"/>
</dbReference>
<name>A0A4P8L2H9_9BACT</name>
<evidence type="ECO:0000256" key="2">
    <source>
        <dbReference type="ARBA" id="ARBA00006561"/>
    </source>
</evidence>
<dbReference type="Gene3D" id="3.50.50.60">
    <property type="entry name" value="FAD/NAD(P)-binding domain"/>
    <property type="match status" value="3"/>
</dbReference>
<dbReference type="GO" id="GO:0046872">
    <property type="term" value="F:metal ion binding"/>
    <property type="evidence" value="ECO:0007669"/>
    <property type="project" value="UniProtKB-KW"/>
</dbReference>
<feature type="domain" description="4Fe-4S ferredoxin-type" evidence="9">
    <location>
        <begin position="1446"/>
        <end position="1475"/>
    </location>
</feature>
<dbReference type="KEGG" id="dax:FDQ92_07500"/>
<dbReference type="SUPFAM" id="SSF54862">
    <property type="entry name" value="4Fe-4S ferredoxins"/>
    <property type="match status" value="1"/>
</dbReference>
<dbReference type="PANTHER" id="PTHR43498:SF1">
    <property type="entry name" value="COB--COM HETERODISULFIDE REDUCTASE IRON-SULFUR SUBUNIT A"/>
    <property type="match status" value="1"/>
</dbReference>
<dbReference type="Gene3D" id="1.10.1060.10">
    <property type="entry name" value="Alpha-helical ferredoxin"/>
    <property type="match status" value="1"/>
</dbReference>
<dbReference type="Pfam" id="PF00037">
    <property type="entry name" value="Fer4"/>
    <property type="match status" value="1"/>
</dbReference>
<gene>
    <name evidence="10" type="ORF">FDQ92_07500</name>
</gene>
<dbReference type="OrthoDB" id="9766627at2"/>
<comment type="similarity">
    <text evidence="2">Belongs to the HdrA family.</text>
</comment>
<proteinExistence type="inferred from homology"/>
<keyword evidence="6" id="KW-0560">Oxidoreductase</keyword>
<reference evidence="10 11" key="1">
    <citation type="submission" date="2019-05" db="EMBL/GenBank/DDBJ databases">
        <title>The Complete Genome Sequence of the n-alkane-degrading Desulfoglaeba alkanexedens ALDC reveals multiple alkylsuccinate synthase gene clusters.</title>
        <authorList>
            <person name="Callaghan A.V."/>
            <person name="Davidova I.A."/>
            <person name="Duncan K.E."/>
            <person name="Morris B."/>
            <person name="McInerney M.J."/>
        </authorList>
    </citation>
    <scope>NUCLEOTIDE SEQUENCE [LARGE SCALE GENOMIC DNA]</scope>
    <source>
        <strain evidence="10 11">ALDC</strain>
    </source>
</reference>
<reference evidence="10 11" key="2">
    <citation type="submission" date="2019-05" db="EMBL/GenBank/DDBJ databases">
        <authorList>
            <person name="Suflita J.M."/>
            <person name="Marks C.R."/>
        </authorList>
    </citation>
    <scope>NUCLEOTIDE SEQUENCE [LARGE SCALE GENOMIC DNA]</scope>
    <source>
        <strain evidence="10 11">ALDC</strain>
    </source>
</reference>
<dbReference type="InterPro" id="IPR028261">
    <property type="entry name" value="DPD_II"/>
</dbReference>
<dbReference type="InterPro" id="IPR023753">
    <property type="entry name" value="FAD/NAD-binding_dom"/>
</dbReference>
<dbReference type="InterPro" id="IPR017896">
    <property type="entry name" value="4Fe4S_Fe-S-bd"/>
</dbReference>
<evidence type="ECO:0000256" key="4">
    <source>
        <dbReference type="ARBA" id="ARBA00022723"/>
    </source>
</evidence>
<organism evidence="10 11">
    <name type="scientific">Desulfoglaeba alkanexedens ALDC</name>
    <dbReference type="NCBI Taxonomy" id="980445"/>
    <lineage>
        <taxon>Bacteria</taxon>
        <taxon>Pseudomonadati</taxon>
        <taxon>Thermodesulfobacteriota</taxon>
        <taxon>Syntrophobacteria</taxon>
        <taxon>Syntrophobacterales</taxon>
        <taxon>Syntrophobacteraceae</taxon>
        <taxon>Desulfoglaeba</taxon>
    </lineage>
</organism>
<dbReference type="InterPro" id="IPR039650">
    <property type="entry name" value="HdrA-like"/>
</dbReference>
<dbReference type="Proteomes" id="UP000298602">
    <property type="component" value="Chromosome"/>
</dbReference>
<evidence type="ECO:0000313" key="11">
    <source>
        <dbReference type="Proteomes" id="UP000298602"/>
    </source>
</evidence>
<dbReference type="SUPFAM" id="SSF51971">
    <property type="entry name" value="Nucleotide-binding domain"/>
    <property type="match status" value="1"/>
</dbReference>